<sequence length="137" mass="15484">MLLEELRRLAERLEGYGVRLVVLFGSAARGDYTDESDVDVLVVADHLPSDPREAYEVVKRVVGGRVQPTCFTTSSFLRKLRGESTFIMEVLEDGKIAYADAEFLEEVLAVYREVRARWVRRGRTWERVPHAAGAPAT</sequence>
<evidence type="ECO:0000313" key="2">
    <source>
        <dbReference type="EMBL" id="HGI43862.1"/>
    </source>
</evidence>
<dbReference type="SUPFAM" id="SSF81301">
    <property type="entry name" value="Nucleotidyltransferase"/>
    <property type="match status" value="1"/>
</dbReference>
<dbReference type="Pfam" id="PF01909">
    <property type="entry name" value="NTP_transf_2"/>
    <property type="match status" value="1"/>
</dbReference>
<protein>
    <submittedName>
        <fullName evidence="2">Nucleotidyltransferase domain-containing protein</fullName>
    </submittedName>
</protein>
<dbReference type="InterPro" id="IPR052548">
    <property type="entry name" value="Type_VII_TA_antitoxin"/>
</dbReference>
<organism evidence="2">
    <name type="scientific">Thermofilum pendens</name>
    <dbReference type="NCBI Taxonomy" id="2269"/>
    <lineage>
        <taxon>Archaea</taxon>
        <taxon>Thermoproteota</taxon>
        <taxon>Thermoprotei</taxon>
        <taxon>Thermofilales</taxon>
        <taxon>Thermofilaceae</taxon>
        <taxon>Thermofilum</taxon>
    </lineage>
</organism>
<feature type="domain" description="Polymerase nucleotidyl transferase" evidence="1">
    <location>
        <begin position="6"/>
        <end position="56"/>
    </location>
</feature>
<evidence type="ECO:0000259" key="1">
    <source>
        <dbReference type="Pfam" id="PF01909"/>
    </source>
</evidence>
<dbReference type="PANTHER" id="PTHR33933:SF1">
    <property type="entry name" value="PROTEIN ADENYLYLTRANSFERASE MNTA-RELATED"/>
    <property type="match status" value="1"/>
</dbReference>
<dbReference type="EMBL" id="DTFI01000138">
    <property type="protein sequence ID" value="HGI43862.1"/>
    <property type="molecule type" value="Genomic_DNA"/>
</dbReference>
<dbReference type="CDD" id="cd05403">
    <property type="entry name" value="NT_KNTase_like"/>
    <property type="match status" value="1"/>
</dbReference>
<dbReference type="InterPro" id="IPR043519">
    <property type="entry name" value="NT_sf"/>
</dbReference>
<proteinExistence type="predicted"/>
<name>A0A7C4BA93_THEPE</name>
<comment type="caution">
    <text evidence="2">The sequence shown here is derived from an EMBL/GenBank/DDBJ whole genome shotgun (WGS) entry which is preliminary data.</text>
</comment>
<keyword evidence="2" id="KW-0808">Transferase</keyword>
<dbReference type="GO" id="GO:0016779">
    <property type="term" value="F:nucleotidyltransferase activity"/>
    <property type="evidence" value="ECO:0007669"/>
    <property type="project" value="InterPro"/>
</dbReference>
<dbReference type="AlphaFoldDB" id="A0A7C4BA93"/>
<dbReference type="Gene3D" id="3.30.460.10">
    <property type="entry name" value="Beta Polymerase, domain 2"/>
    <property type="match status" value="1"/>
</dbReference>
<gene>
    <name evidence="2" type="ORF">ENV17_05715</name>
</gene>
<accession>A0A7C4BA93</accession>
<dbReference type="PANTHER" id="PTHR33933">
    <property type="entry name" value="NUCLEOTIDYLTRANSFERASE"/>
    <property type="match status" value="1"/>
</dbReference>
<reference evidence="2" key="1">
    <citation type="journal article" date="2020" name="mSystems">
        <title>Genome- and Community-Level Interaction Insights into Carbon Utilization and Element Cycling Functions of Hydrothermarchaeota in Hydrothermal Sediment.</title>
        <authorList>
            <person name="Zhou Z."/>
            <person name="Liu Y."/>
            <person name="Xu W."/>
            <person name="Pan J."/>
            <person name="Luo Z.H."/>
            <person name="Li M."/>
        </authorList>
    </citation>
    <scope>NUCLEOTIDE SEQUENCE [LARGE SCALE GENOMIC DNA]</scope>
    <source>
        <strain evidence="2">SpSt-735</strain>
    </source>
</reference>
<dbReference type="InterPro" id="IPR002934">
    <property type="entry name" value="Polymerase_NTP_transf_dom"/>
</dbReference>